<dbReference type="GO" id="GO:0022857">
    <property type="term" value="F:transmembrane transporter activity"/>
    <property type="evidence" value="ECO:0007669"/>
    <property type="project" value="InterPro"/>
</dbReference>
<feature type="transmembrane region" description="Helical" evidence="7">
    <location>
        <begin position="209"/>
        <end position="233"/>
    </location>
</feature>
<evidence type="ECO:0000256" key="4">
    <source>
        <dbReference type="ARBA" id="ARBA00022692"/>
    </source>
</evidence>
<feature type="transmembrane region" description="Helical" evidence="7">
    <location>
        <begin position="390"/>
        <end position="408"/>
    </location>
</feature>
<dbReference type="InterPro" id="IPR011701">
    <property type="entry name" value="MFS"/>
</dbReference>
<comment type="caution">
    <text evidence="9">The sequence shown here is derived from an EMBL/GenBank/DDBJ whole genome shotgun (WGS) entry which is preliminary data.</text>
</comment>
<keyword evidence="5 7" id="KW-1133">Transmembrane helix</keyword>
<sequence length="480" mass="49110">MLLLPVLLVSMDVSVLFLAMPQLTKHLDPSPTAALWILDSYSFVIAGLLITMGALGDRLGRRRLLLVGATVFGAGSMLAAFAQGPAMLIAARALMGFGGATLLPSSLAIISTMFAEERERSRAIGVWTAAFSGGAAVGPIVGGLLLHHYWWGSVFLINVPVVVALWLAAPLLPADSRAPDAGNAPFDLVGVGLSVGGILGAVYTVKHAALSGVNATAVAVGVLSLALLVGFVVHCIRAEHPLVDIRLLRNPTFAVAICTTLAAMMSLAATTYLINEYLQSVTGRDPLNAALLGIPMAATVCAFSLGSARIVTRLGVRGAFITALAVCATGMAVLQWTGVHDGLWAFLAGTTIAGIGYGTAFSLVSVVAVGSVPPERAGAASGISETAFELGQALGLALLGSLAAVVFARTLRPDDSPYRGTLTDAIAEAGGNTELVETAKSAFMTGMHTALGTAAVILVIMAVVTTMVLPRRTGTAPSTS</sequence>
<protein>
    <submittedName>
        <fullName evidence="9">Putative transmembrane-transport protein</fullName>
    </submittedName>
</protein>
<evidence type="ECO:0000256" key="3">
    <source>
        <dbReference type="ARBA" id="ARBA00022475"/>
    </source>
</evidence>
<dbReference type="Proteomes" id="UP000444980">
    <property type="component" value="Unassembled WGS sequence"/>
</dbReference>
<evidence type="ECO:0000313" key="10">
    <source>
        <dbReference type="Proteomes" id="UP000444980"/>
    </source>
</evidence>
<dbReference type="InterPro" id="IPR036259">
    <property type="entry name" value="MFS_trans_sf"/>
</dbReference>
<feature type="transmembrane region" description="Helical" evidence="7">
    <location>
        <begin position="64"/>
        <end position="83"/>
    </location>
</feature>
<dbReference type="SUPFAM" id="SSF103473">
    <property type="entry name" value="MFS general substrate transporter"/>
    <property type="match status" value="1"/>
</dbReference>
<dbReference type="PANTHER" id="PTHR42718">
    <property type="entry name" value="MAJOR FACILITATOR SUPERFAMILY MULTIDRUG TRANSPORTER MFSC"/>
    <property type="match status" value="1"/>
</dbReference>
<comment type="subcellular location">
    <subcellularLocation>
        <location evidence="1">Cell membrane</location>
        <topology evidence="1">Multi-pass membrane protein</topology>
    </subcellularLocation>
</comment>
<feature type="transmembrane region" description="Helical" evidence="7">
    <location>
        <begin position="318"/>
        <end position="337"/>
    </location>
</feature>
<evidence type="ECO:0000256" key="5">
    <source>
        <dbReference type="ARBA" id="ARBA00022989"/>
    </source>
</evidence>
<feature type="transmembrane region" description="Helical" evidence="7">
    <location>
        <begin position="450"/>
        <end position="469"/>
    </location>
</feature>
<evidence type="ECO:0000313" key="9">
    <source>
        <dbReference type="EMBL" id="GED96518.1"/>
    </source>
</evidence>
<dbReference type="Pfam" id="PF07690">
    <property type="entry name" value="MFS_1"/>
    <property type="match status" value="1"/>
</dbReference>
<dbReference type="Gene3D" id="1.20.1720.10">
    <property type="entry name" value="Multidrug resistance protein D"/>
    <property type="match status" value="1"/>
</dbReference>
<evidence type="ECO:0000256" key="6">
    <source>
        <dbReference type="ARBA" id="ARBA00023136"/>
    </source>
</evidence>
<evidence type="ECO:0000259" key="8">
    <source>
        <dbReference type="PROSITE" id="PS50850"/>
    </source>
</evidence>
<keyword evidence="2" id="KW-0813">Transport</keyword>
<dbReference type="Gene3D" id="1.20.1250.20">
    <property type="entry name" value="MFS general substrate transporter like domains"/>
    <property type="match status" value="1"/>
</dbReference>
<reference evidence="10" key="1">
    <citation type="submission" date="2019-06" db="EMBL/GenBank/DDBJ databases">
        <title>Gordonia isolated from sludge of a wastewater treatment plant.</title>
        <authorList>
            <person name="Tamura T."/>
            <person name="Aoyama K."/>
            <person name="Kang Y."/>
            <person name="Saito S."/>
            <person name="Akiyama N."/>
            <person name="Yazawa K."/>
            <person name="Gonoi T."/>
            <person name="Mikami Y."/>
        </authorList>
    </citation>
    <scope>NUCLEOTIDE SEQUENCE [LARGE SCALE GENOMIC DNA]</scope>
    <source>
        <strain evidence="10">NBRC 107697</strain>
    </source>
</reference>
<feature type="transmembrane region" description="Helical" evidence="7">
    <location>
        <begin position="253"/>
        <end position="274"/>
    </location>
</feature>
<dbReference type="AlphaFoldDB" id="A0A7M3SV44"/>
<keyword evidence="10" id="KW-1185">Reference proteome</keyword>
<feature type="domain" description="Major facilitator superfamily (MFS) profile" evidence="8">
    <location>
        <begin position="1"/>
        <end position="473"/>
    </location>
</feature>
<feature type="transmembrane region" description="Helical" evidence="7">
    <location>
        <begin position="33"/>
        <end position="52"/>
    </location>
</feature>
<gene>
    <name evidence="9" type="ORF">nbrc107697_05570</name>
</gene>
<evidence type="ECO:0000256" key="2">
    <source>
        <dbReference type="ARBA" id="ARBA00022448"/>
    </source>
</evidence>
<evidence type="ECO:0000256" key="1">
    <source>
        <dbReference type="ARBA" id="ARBA00004651"/>
    </source>
</evidence>
<feature type="transmembrane region" description="Helical" evidence="7">
    <location>
        <begin position="89"/>
        <end position="111"/>
    </location>
</feature>
<dbReference type="EMBL" id="BJOU01000001">
    <property type="protein sequence ID" value="GED96518.1"/>
    <property type="molecule type" value="Genomic_DNA"/>
</dbReference>
<proteinExistence type="predicted"/>
<dbReference type="GO" id="GO:0005886">
    <property type="term" value="C:plasma membrane"/>
    <property type="evidence" value="ECO:0007669"/>
    <property type="project" value="UniProtKB-SubCell"/>
</dbReference>
<dbReference type="CDD" id="cd17321">
    <property type="entry name" value="MFS_MMR_MDR_like"/>
    <property type="match status" value="1"/>
</dbReference>
<feature type="transmembrane region" description="Helical" evidence="7">
    <location>
        <begin position="184"/>
        <end position="203"/>
    </location>
</feature>
<dbReference type="InterPro" id="IPR020846">
    <property type="entry name" value="MFS_dom"/>
</dbReference>
<feature type="transmembrane region" description="Helical" evidence="7">
    <location>
        <begin position="123"/>
        <end position="144"/>
    </location>
</feature>
<dbReference type="PROSITE" id="PS50850">
    <property type="entry name" value="MFS"/>
    <property type="match status" value="1"/>
</dbReference>
<feature type="transmembrane region" description="Helical" evidence="7">
    <location>
        <begin position="150"/>
        <end position="172"/>
    </location>
</feature>
<feature type="transmembrane region" description="Helical" evidence="7">
    <location>
        <begin position="343"/>
        <end position="369"/>
    </location>
</feature>
<organism evidence="9 10">
    <name type="scientific">Gordonia crocea</name>
    <dbReference type="NCBI Taxonomy" id="589162"/>
    <lineage>
        <taxon>Bacteria</taxon>
        <taxon>Bacillati</taxon>
        <taxon>Actinomycetota</taxon>
        <taxon>Actinomycetes</taxon>
        <taxon>Mycobacteriales</taxon>
        <taxon>Gordoniaceae</taxon>
        <taxon>Gordonia</taxon>
    </lineage>
</organism>
<dbReference type="PANTHER" id="PTHR42718:SF47">
    <property type="entry name" value="METHYL VIOLOGEN RESISTANCE PROTEIN SMVA"/>
    <property type="match status" value="1"/>
</dbReference>
<name>A0A7M3SV44_9ACTN</name>
<keyword evidence="3" id="KW-1003">Cell membrane</keyword>
<accession>A0A7M3SV44</accession>
<keyword evidence="6 7" id="KW-0472">Membrane</keyword>
<evidence type="ECO:0000256" key="7">
    <source>
        <dbReference type="SAM" id="Phobius"/>
    </source>
</evidence>
<feature type="transmembrane region" description="Helical" evidence="7">
    <location>
        <begin position="286"/>
        <end position="306"/>
    </location>
</feature>
<keyword evidence="4 7" id="KW-0812">Transmembrane</keyword>
<dbReference type="PRINTS" id="PR01036">
    <property type="entry name" value="TCRTETB"/>
</dbReference>